<organism evidence="1 2">
    <name type="scientific">Mytilus galloprovincialis</name>
    <name type="common">Mediterranean mussel</name>
    <dbReference type="NCBI Taxonomy" id="29158"/>
    <lineage>
        <taxon>Eukaryota</taxon>
        <taxon>Metazoa</taxon>
        <taxon>Spiralia</taxon>
        <taxon>Lophotrochozoa</taxon>
        <taxon>Mollusca</taxon>
        <taxon>Bivalvia</taxon>
        <taxon>Autobranchia</taxon>
        <taxon>Pteriomorphia</taxon>
        <taxon>Mytilida</taxon>
        <taxon>Mytiloidea</taxon>
        <taxon>Mytilidae</taxon>
        <taxon>Mytilinae</taxon>
        <taxon>Mytilus</taxon>
    </lineage>
</organism>
<reference evidence="1" key="1">
    <citation type="submission" date="2018-11" db="EMBL/GenBank/DDBJ databases">
        <authorList>
            <person name="Alioto T."/>
            <person name="Alioto T."/>
        </authorList>
    </citation>
    <scope>NUCLEOTIDE SEQUENCE</scope>
</reference>
<accession>A0A8B6F3V4</accession>
<evidence type="ECO:0000313" key="1">
    <source>
        <dbReference type="EMBL" id="VDI44205.1"/>
    </source>
</evidence>
<keyword evidence="2" id="KW-1185">Reference proteome</keyword>
<gene>
    <name evidence="1" type="ORF">MGAL_10B085753</name>
</gene>
<sequence>MPTDQHNTSFEQQYILPVAMSSKSRKATKKVPGFVALHLTDNDSSAISPVFRLLGNAAYYINNNNSSPKAKVILCGKVRDALIIKFSGYTHSKTDLFMS</sequence>
<name>A0A8B6F3V4_MYTGA</name>
<comment type="caution">
    <text evidence="1">The sequence shown here is derived from an EMBL/GenBank/DDBJ whole genome shotgun (WGS) entry which is preliminary data.</text>
</comment>
<proteinExistence type="predicted"/>
<evidence type="ECO:0000313" key="2">
    <source>
        <dbReference type="Proteomes" id="UP000596742"/>
    </source>
</evidence>
<dbReference type="AlphaFoldDB" id="A0A8B6F3V4"/>
<protein>
    <submittedName>
        <fullName evidence="1">Uncharacterized protein</fullName>
    </submittedName>
</protein>
<dbReference type="Proteomes" id="UP000596742">
    <property type="component" value="Unassembled WGS sequence"/>
</dbReference>
<dbReference type="EMBL" id="UYJE01006237">
    <property type="protein sequence ID" value="VDI44205.1"/>
    <property type="molecule type" value="Genomic_DNA"/>
</dbReference>